<evidence type="ECO:0000256" key="2">
    <source>
        <dbReference type="SAM" id="Coils"/>
    </source>
</evidence>
<gene>
    <name evidence="5" type="ORF">LX32DRAFT_237142</name>
</gene>
<feature type="compositionally biased region" description="Polar residues" evidence="3">
    <location>
        <begin position="8"/>
        <end position="19"/>
    </location>
</feature>
<dbReference type="PROSITE" id="PS00463">
    <property type="entry name" value="ZN2_CY6_FUNGAL_1"/>
    <property type="match status" value="1"/>
</dbReference>
<evidence type="ECO:0000313" key="5">
    <source>
        <dbReference type="EMBL" id="KAK2031992.1"/>
    </source>
</evidence>
<dbReference type="GO" id="GO:0000981">
    <property type="term" value="F:DNA-binding transcription factor activity, RNA polymerase II-specific"/>
    <property type="evidence" value="ECO:0007669"/>
    <property type="project" value="InterPro"/>
</dbReference>
<dbReference type="InterPro" id="IPR036864">
    <property type="entry name" value="Zn2-C6_fun-type_DNA-bd_sf"/>
</dbReference>
<dbReference type="SUPFAM" id="SSF57701">
    <property type="entry name" value="Zn2/Cys6 DNA-binding domain"/>
    <property type="match status" value="1"/>
</dbReference>
<name>A0AAD9M4V9_9PEZI</name>
<dbReference type="Pfam" id="PF00172">
    <property type="entry name" value="Zn_clus"/>
    <property type="match status" value="1"/>
</dbReference>
<proteinExistence type="predicted"/>
<organism evidence="5 6">
    <name type="scientific">Colletotrichum zoysiae</name>
    <dbReference type="NCBI Taxonomy" id="1216348"/>
    <lineage>
        <taxon>Eukaryota</taxon>
        <taxon>Fungi</taxon>
        <taxon>Dikarya</taxon>
        <taxon>Ascomycota</taxon>
        <taxon>Pezizomycotina</taxon>
        <taxon>Sordariomycetes</taxon>
        <taxon>Hypocreomycetidae</taxon>
        <taxon>Glomerellales</taxon>
        <taxon>Glomerellaceae</taxon>
        <taxon>Colletotrichum</taxon>
        <taxon>Colletotrichum graminicola species complex</taxon>
    </lineage>
</organism>
<dbReference type="PANTHER" id="PTHR47256:SF1">
    <property type="entry name" value="ZN(II)2CYS6 TRANSCRIPTION FACTOR (EUROFUNG)"/>
    <property type="match status" value="1"/>
</dbReference>
<dbReference type="PANTHER" id="PTHR47256">
    <property type="entry name" value="ZN(II)2CYS6 TRANSCRIPTION FACTOR (EUROFUNG)-RELATED"/>
    <property type="match status" value="1"/>
</dbReference>
<dbReference type="CDD" id="cd12148">
    <property type="entry name" value="fungal_TF_MHR"/>
    <property type="match status" value="1"/>
</dbReference>
<dbReference type="EMBL" id="MU842835">
    <property type="protein sequence ID" value="KAK2031992.1"/>
    <property type="molecule type" value="Genomic_DNA"/>
</dbReference>
<reference evidence="5" key="1">
    <citation type="submission" date="2021-06" db="EMBL/GenBank/DDBJ databases">
        <title>Comparative genomics, transcriptomics and evolutionary studies reveal genomic signatures of adaptation to plant cell wall in hemibiotrophic fungi.</title>
        <authorList>
            <consortium name="DOE Joint Genome Institute"/>
            <person name="Baroncelli R."/>
            <person name="Diaz J.F."/>
            <person name="Benocci T."/>
            <person name="Peng M."/>
            <person name="Battaglia E."/>
            <person name="Haridas S."/>
            <person name="Andreopoulos W."/>
            <person name="Labutti K."/>
            <person name="Pangilinan J."/>
            <person name="Floch G.L."/>
            <person name="Makela M.R."/>
            <person name="Henrissat B."/>
            <person name="Grigoriev I.V."/>
            <person name="Crouch J.A."/>
            <person name="De Vries R.P."/>
            <person name="Sukno S.A."/>
            <person name="Thon M.R."/>
        </authorList>
    </citation>
    <scope>NUCLEOTIDE SEQUENCE</scope>
    <source>
        <strain evidence="5">MAFF235873</strain>
    </source>
</reference>
<evidence type="ECO:0000256" key="1">
    <source>
        <dbReference type="ARBA" id="ARBA00023242"/>
    </source>
</evidence>
<dbReference type="GO" id="GO:0008270">
    <property type="term" value="F:zinc ion binding"/>
    <property type="evidence" value="ECO:0007669"/>
    <property type="project" value="InterPro"/>
</dbReference>
<keyword evidence="2" id="KW-0175">Coiled coil</keyword>
<accession>A0AAD9M4V9</accession>
<feature type="coiled-coil region" evidence="2">
    <location>
        <begin position="80"/>
        <end position="107"/>
    </location>
</feature>
<dbReference type="Gene3D" id="4.10.240.10">
    <property type="entry name" value="Zn(2)-C6 fungal-type DNA-binding domain"/>
    <property type="match status" value="1"/>
</dbReference>
<dbReference type="AlphaFoldDB" id="A0AAD9M4V9"/>
<comment type="caution">
    <text evidence="5">The sequence shown here is derived from an EMBL/GenBank/DDBJ whole genome shotgun (WGS) entry which is preliminary data.</text>
</comment>
<dbReference type="SMART" id="SM00066">
    <property type="entry name" value="GAL4"/>
    <property type="match status" value="1"/>
</dbReference>
<dbReference type="InterPro" id="IPR001138">
    <property type="entry name" value="Zn2Cys6_DnaBD"/>
</dbReference>
<feature type="region of interest" description="Disordered" evidence="3">
    <location>
        <begin position="1"/>
        <end position="36"/>
    </location>
</feature>
<evidence type="ECO:0000313" key="6">
    <source>
        <dbReference type="Proteomes" id="UP001232148"/>
    </source>
</evidence>
<dbReference type="CDD" id="cd00067">
    <property type="entry name" value="GAL4"/>
    <property type="match status" value="1"/>
</dbReference>
<keyword evidence="6" id="KW-1185">Reference proteome</keyword>
<evidence type="ECO:0000256" key="3">
    <source>
        <dbReference type="SAM" id="MobiDB-lite"/>
    </source>
</evidence>
<sequence length="417" mass="46038">MNGRRQLLPSTQEDQSSDLQGLRGNRGSNHGLQRTQRRKVTQLACDNCRTKKTSCDGERPVCDSCSRRSLSCVYSADTSRKSLRLQISQLQQEVDDGKALIERLRILPESEALEALRALRASTPHSLAPVASSSSVLGGGLAHRRPSDLLANRVLLPPTQSGMESEFQISHPFAYPVLEPLDPDSANVYGWFSPVPEPQGSGRQETSGINLQLPAPFRQENATGTSSSAPNASPDRGQLAAQLKNLTMSHWSRTPIDDEFTSKILSHFFAAHYPIFACFDAQQFLDDLVERRLDYCSPFLVTSVLTLACQSYTTFDMRSASFSVAFQQEAKILWTAERSHDNALNLAAMCYLAMAAGMSGHEDMAFALLKDIRAMATRMNLFGVQPTDELLGVFHQLPLEKFKAMATAAWGTYGWLT</sequence>
<keyword evidence="1" id="KW-0539">Nucleus</keyword>
<dbReference type="Proteomes" id="UP001232148">
    <property type="component" value="Unassembled WGS sequence"/>
</dbReference>
<feature type="domain" description="Zn(2)-C6 fungal-type" evidence="4">
    <location>
        <begin position="44"/>
        <end position="74"/>
    </location>
</feature>
<protein>
    <recommendedName>
        <fullName evidence="4">Zn(2)-C6 fungal-type domain-containing protein</fullName>
    </recommendedName>
</protein>
<dbReference type="PROSITE" id="PS50048">
    <property type="entry name" value="ZN2_CY6_FUNGAL_2"/>
    <property type="match status" value="1"/>
</dbReference>
<dbReference type="InterPro" id="IPR053187">
    <property type="entry name" value="Notoamide_regulator"/>
</dbReference>
<evidence type="ECO:0000259" key="4">
    <source>
        <dbReference type="PROSITE" id="PS50048"/>
    </source>
</evidence>